<dbReference type="InterPro" id="IPR012349">
    <property type="entry name" value="Split_barrel_FMN-bd"/>
</dbReference>
<dbReference type="RefSeq" id="WP_164709871.1">
    <property type="nucleotide sequence ID" value="NZ_CAXIBR010000026.1"/>
</dbReference>
<sequence length="167" mass="18223">MSTDTQQQTDRTALYEVLDDFDTAMLTTFTADGTPHGRPMHVAQRDGDTLWFVTGIDSGKVREIASGDPAVLTFQSSDTWVAATGEVEISHDRSKVDELWSPVMKAWFPEGPEDPGVVVVRVDLVSAEYWATTGTDKVSFAFGVARSILTGTPIDSDDEGEHGEVRL</sequence>
<name>A0A346XSZ4_9ACTN</name>
<reference evidence="2 3" key="1">
    <citation type="submission" date="2018-09" db="EMBL/GenBank/DDBJ databases">
        <title>Complete genome sequence of Euzebya sp. DY32-46 isolated from seawater of Pacific Ocean.</title>
        <authorList>
            <person name="Xu L."/>
            <person name="Wu Y.-H."/>
            <person name="Xu X.-W."/>
        </authorList>
    </citation>
    <scope>NUCLEOTIDE SEQUENCE [LARGE SCALE GENOMIC DNA]</scope>
    <source>
        <strain evidence="2 3">DY32-46</strain>
    </source>
</reference>
<dbReference type="EMBL" id="CP031165">
    <property type="protein sequence ID" value="AXV05341.1"/>
    <property type="molecule type" value="Genomic_DNA"/>
</dbReference>
<dbReference type="InterPro" id="IPR038725">
    <property type="entry name" value="YdaG_split_barrel_FMN-bd"/>
</dbReference>
<evidence type="ECO:0000313" key="2">
    <source>
        <dbReference type="EMBL" id="AXV05341.1"/>
    </source>
</evidence>
<dbReference type="Gene3D" id="2.30.110.10">
    <property type="entry name" value="Electron Transport, Fmn-binding Protein, Chain A"/>
    <property type="match status" value="1"/>
</dbReference>
<keyword evidence="3" id="KW-1185">Reference proteome</keyword>
<dbReference type="Proteomes" id="UP000264006">
    <property type="component" value="Chromosome"/>
</dbReference>
<dbReference type="Pfam" id="PF16242">
    <property type="entry name" value="Pyrid_ox_like"/>
    <property type="match status" value="1"/>
</dbReference>
<feature type="domain" description="General stress protein FMN-binding split barrel" evidence="1">
    <location>
        <begin position="12"/>
        <end position="154"/>
    </location>
</feature>
<dbReference type="AlphaFoldDB" id="A0A346XSZ4"/>
<dbReference type="PANTHER" id="PTHR34818">
    <property type="entry name" value="PROTEIN BLI-3"/>
    <property type="match status" value="1"/>
</dbReference>
<dbReference type="SUPFAM" id="SSF50475">
    <property type="entry name" value="FMN-binding split barrel"/>
    <property type="match status" value="1"/>
</dbReference>
<protein>
    <submittedName>
        <fullName evidence="2">General stress protein</fullName>
    </submittedName>
</protein>
<evidence type="ECO:0000313" key="3">
    <source>
        <dbReference type="Proteomes" id="UP000264006"/>
    </source>
</evidence>
<dbReference type="InterPro" id="IPR052917">
    <property type="entry name" value="Stress-Dev_Protein"/>
</dbReference>
<dbReference type="KEGG" id="euz:DVS28_a0639"/>
<gene>
    <name evidence="2" type="ORF">DVS28_a0639</name>
</gene>
<proteinExistence type="predicted"/>
<accession>A0A346XSZ4</accession>
<organism evidence="2 3">
    <name type="scientific">Euzebya pacifica</name>
    <dbReference type="NCBI Taxonomy" id="1608957"/>
    <lineage>
        <taxon>Bacteria</taxon>
        <taxon>Bacillati</taxon>
        <taxon>Actinomycetota</taxon>
        <taxon>Nitriliruptoria</taxon>
        <taxon>Euzebyales</taxon>
    </lineage>
</organism>
<dbReference type="PANTHER" id="PTHR34818:SF1">
    <property type="entry name" value="PROTEIN BLI-3"/>
    <property type="match status" value="1"/>
</dbReference>
<evidence type="ECO:0000259" key="1">
    <source>
        <dbReference type="Pfam" id="PF16242"/>
    </source>
</evidence>